<reference evidence="2" key="1">
    <citation type="submission" date="2016-03" db="EMBL/GenBank/DDBJ databases">
        <authorList>
            <person name="Ma C."/>
            <person name="Zhou S."/>
            <person name="Yang G."/>
        </authorList>
    </citation>
    <scope>NUCLEOTIDE SEQUENCE [LARGE SCALE GENOMIC DNA]</scope>
    <source>
        <strain evidence="2">SgZ-1</strain>
    </source>
</reference>
<dbReference type="AlphaFoldDB" id="A0A127K382"/>
<dbReference type="InterPro" id="IPR056209">
    <property type="entry name" value="SU10_adaptor"/>
</dbReference>
<evidence type="ECO:0000313" key="1">
    <source>
        <dbReference type="EMBL" id="AMO36416.1"/>
    </source>
</evidence>
<accession>A0A127K382</accession>
<dbReference type="KEGG" id="thu:AC731_005380"/>
<protein>
    <submittedName>
        <fullName evidence="1">Uncharacterized protein</fullName>
    </submittedName>
</protein>
<sequence length="221" mass="25122">MKREALRRRVRLLAQDTARPYLWQDEDIDDWLNEAQQEAAVRARLLRAVPAANPDLCEHGLSAGEAVVTIPTSLFEISSQSWRQGDRTTRLHLVSREWMDTTRPGWRDESAGEPAYLVQDANVLQIVPAPSVAGTLLLEGYRLPKAIESDEDEPEIPAFHHVHLVQWALHIGYSLPDAETFNPDKSRIAEAEFSRFFGSRPDADLRASTRHDETHRIVAWL</sequence>
<keyword evidence="2" id="KW-1185">Reference proteome</keyword>
<evidence type="ECO:0000313" key="2">
    <source>
        <dbReference type="Proteomes" id="UP000036902"/>
    </source>
</evidence>
<dbReference type="STRING" id="1134435.AC731_005380"/>
<proteinExistence type="predicted"/>
<dbReference type="Pfam" id="PF24175">
    <property type="entry name" value="SU10_adaptor"/>
    <property type="match status" value="1"/>
</dbReference>
<gene>
    <name evidence="1" type="ORF">AC731_005380</name>
</gene>
<organism evidence="1 2">
    <name type="scientific">Thauera humireducens</name>
    <dbReference type="NCBI Taxonomy" id="1134435"/>
    <lineage>
        <taxon>Bacteria</taxon>
        <taxon>Pseudomonadati</taxon>
        <taxon>Pseudomonadota</taxon>
        <taxon>Betaproteobacteria</taxon>
        <taxon>Rhodocyclales</taxon>
        <taxon>Zoogloeaceae</taxon>
        <taxon>Thauera</taxon>
    </lineage>
</organism>
<dbReference type="Proteomes" id="UP000036902">
    <property type="component" value="Chromosome"/>
</dbReference>
<name>A0A127K382_9RHOO</name>
<dbReference type="RefSeq" id="WP_048709851.1">
    <property type="nucleotide sequence ID" value="NZ_CP014646.1"/>
</dbReference>
<dbReference type="EMBL" id="CP014646">
    <property type="protein sequence ID" value="AMO36416.1"/>
    <property type="molecule type" value="Genomic_DNA"/>
</dbReference>